<name>A0ABW0YJK6_9BACI</name>
<evidence type="ECO:0000313" key="8">
    <source>
        <dbReference type="Proteomes" id="UP001596142"/>
    </source>
</evidence>
<keyword evidence="6" id="KW-0812">Transmembrane</keyword>
<proteinExistence type="inferred from homology"/>
<dbReference type="PIRSF" id="PIRSF005690">
    <property type="entry name" value="GerBA"/>
    <property type="match status" value="1"/>
</dbReference>
<protein>
    <submittedName>
        <fullName evidence="7">Spore germination protein</fullName>
    </submittedName>
</protein>
<comment type="caution">
    <text evidence="7">The sequence shown here is derived from an EMBL/GenBank/DDBJ whole genome shotgun (WGS) entry which is preliminary data.</text>
</comment>
<evidence type="ECO:0000256" key="6">
    <source>
        <dbReference type="SAM" id="Phobius"/>
    </source>
</evidence>
<dbReference type="InterPro" id="IPR050768">
    <property type="entry name" value="UPF0353/GerABKA_families"/>
</dbReference>
<evidence type="ECO:0000256" key="5">
    <source>
        <dbReference type="SAM" id="MobiDB-lite"/>
    </source>
</evidence>
<dbReference type="Proteomes" id="UP001596142">
    <property type="component" value="Unassembled WGS sequence"/>
</dbReference>
<evidence type="ECO:0000313" key="7">
    <source>
        <dbReference type="EMBL" id="MFC5711560.1"/>
    </source>
</evidence>
<dbReference type="Pfam" id="PF03323">
    <property type="entry name" value="GerA"/>
    <property type="match status" value="1"/>
</dbReference>
<keyword evidence="8" id="KW-1185">Reference proteome</keyword>
<evidence type="ECO:0000256" key="3">
    <source>
        <dbReference type="ARBA" id="ARBA00023136"/>
    </source>
</evidence>
<evidence type="ECO:0000256" key="4">
    <source>
        <dbReference type="PIRNR" id="PIRNR005690"/>
    </source>
</evidence>
<comment type="similarity">
    <text evidence="2 4">Belongs to the GerABKA family.</text>
</comment>
<dbReference type="PANTHER" id="PTHR22550:SF5">
    <property type="entry name" value="LEUCINE ZIPPER PROTEIN 4"/>
    <property type="match status" value="1"/>
</dbReference>
<keyword evidence="3 4" id="KW-0472">Membrane</keyword>
<dbReference type="EMBL" id="JBHSOZ010000002">
    <property type="protein sequence ID" value="MFC5711560.1"/>
    <property type="molecule type" value="Genomic_DNA"/>
</dbReference>
<evidence type="ECO:0000256" key="1">
    <source>
        <dbReference type="ARBA" id="ARBA00004141"/>
    </source>
</evidence>
<evidence type="ECO:0000256" key="2">
    <source>
        <dbReference type="ARBA" id="ARBA00005278"/>
    </source>
</evidence>
<feature type="region of interest" description="Disordered" evidence="5">
    <location>
        <begin position="1"/>
        <end position="20"/>
    </location>
</feature>
<feature type="compositionally biased region" description="Polar residues" evidence="5">
    <location>
        <begin position="9"/>
        <end position="20"/>
    </location>
</feature>
<dbReference type="PANTHER" id="PTHR22550">
    <property type="entry name" value="SPORE GERMINATION PROTEIN"/>
    <property type="match status" value="1"/>
</dbReference>
<accession>A0ABW0YJK6</accession>
<sequence length="474" mass="52997">MKRSLLHPKSTQEQENSSPSLKEVLRHFERCDDLIERKTPDADTTVLYFNHLVEEDKLERNLLGPLREKKEADINELFIEEQSAVGKKTAEVVDGILSGEAAVFWKNQTFLIDVYGPESRTVQSSETETVVSGPHDAFVETLGTNLSLIRRRIKSFDLKIEFFQAGTVTKTDVALLYMKGRAEEETVEEMKKRITSVKMDALFESTMLAQYIDDHPNSLFPQFLTTERPDLISSKLVDGKVVAMVDGSPSALMTPTSFFEFFASPDDFYQRWILSSATRLLRLVAFLITLTFTAFYVAVITYHYELIPEDLLLQIASSRAQVPFPPLVEALMMEFTIELLREAGARLPTKIGQTIGIVGGIVIGQAAVQAGIASGILLVTVAISAIASFVIPSYLMSTAIRVIRFGLIILAGFLGHFGLVAGLVFILIHLASLRNVRTSYMVPLTPLVLRDMLFTFIRGPYWARPKGAKEKYIK</sequence>
<keyword evidence="6" id="KW-1133">Transmembrane helix</keyword>
<organism evidence="7 8">
    <name type="scientific">Thalassorhabdus alkalitolerans</name>
    <dbReference type="NCBI Taxonomy" id="2282697"/>
    <lineage>
        <taxon>Bacteria</taxon>
        <taxon>Bacillati</taxon>
        <taxon>Bacillota</taxon>
        <taxon>Bacilli</taxon>
        <taxon>Bacillales</taxon>
        <taxon>Bacillaceae</taxon>
        <taxon>Thalassorhabdus</taxon>
    </lineage>
</organism>
<reference evidence="8" key="1">
    <citation type="journal article" date="2019" name="Int. J. Syst. Evol. Microbiol.">
        <title>The Global Catalogue of Microorganisms (GCM) 10K type strain sequencing project: providing services to taxonomists for standard genome sequencing and annotation.</title>
        <authorList>
            <consortium name="The Broad Institute Genomics Platform"/>
            <consortium name="The Broad Institute Genome Sequencing Center for Infectious Disease"/>
            <person name="Wu L."/>
            <person name="Ma J."/>
        </authorList>
    </citation>
    <scope>NUCLEOTIDE SEQUENCE [LARGE SCALE GENOMIC DNA]</scope>
    <source>
        <strain evidence="8">CECT 7184</strain>
    </source>
</reference>
<dbReference type="InterPro" id="IPR004995">
    <property type="entry name" value="Spore_Ger"/>
</dbReference>
<feature type="transmembrane region" description="Helical" evidence="6">
    <location>
        <begin position="407"/>
        <end position="428"/>
    </location>
</feature>
<feature type="transmembrane region" description="Helical" evidence="6">
    <location>
        <begin position="372"/>
        <end position="395"/>
    </location>
</feature>
<dbReference type="RefSeq" id="WP_385937967.1">
    <property type="nucleotide sequence ID" value="NZ_JBHSOZ010000002.1"/>
</dbReference>
<feature type="transmembrane region" description="Helical" evidence="6">
    <location>
        <begin position="280"/>
        <end position="304"/>
    </location>
</feature>
<comment type="subcellular location">
    <subcellularLocation>
        <location evidence="4">Cell membrane</location>
    </subcellularLocation>
    <subcellularLocation>
        <location evidence="1">Membrane</location>
        <topology evidence="1">Multi-pass membrane protein</topology>
    </subcellularLocation>
</comment>
<gene>
    <name evidence="7" type="ORF">ACFPU1_02055</name>
</gene>